<feature type="signal peptide" evidence="2">
    <location>
        <begin position="1"/>
        <end position="22"/>
    </location>
</feature>
<feature type="chain" id="PRO_5044868050" evidence="2">
    <location>
        <begin position="23"/>
        <end position="193"/>
    </location>
</feature>
<sequence>MASAKLVQLKFIILVCLSVCSANKVKTDSKNEKPNHVSSSQMRIAKMAARVGGSFNSTTSSVDHGGSVPRGDCGGGLGFYGDNDGPESCCCESCGLGLGPKPGQLHGEIHLDPDRDSCCQIDKRASDSSDPNSTWICCNCPDGIWIETRRWAYKRPHNRPTQINLDKLATKASKPNKKRHNNLPRSSIEKKAH</sequence>
<evidence type="ECO:0000313" key="4">
    <source>
        <dbReference type="Proteomes" id="UP001604336"/>
    </source>
</evidence>
<evidence type="ECO:0000256" key="2">
    <source>
        <dbReference type="SAM" id="SignalP"/>
    </source>
</evidence>
<gene>
    <name evidence="3" type="ORF">Adt_36828</name>
</gene>
<organism evidence="3 4">
    <name type="scientific">Abeliophyllum distichum</name>
    <dbReference type="NCBI Taxonomy" id="126358"/>
    <lineage>
        <taxon>Eukaryota</taxon>
        <taxon>Viridiplantae</taxon>
        <taxon>Streptophyta</taxon>
        <taxon>Embryophyta</taxon>
        <taxon>Tracheophyta</taxon>
        <taxon>Spermatophyta</taxon>
        <taxon>Magnoliopsida</taxon>
        <taxon>eudicotyledons</taxon>
        <taxon>Gunneridae</taxon>
        <taxon>Pentapetalae</taxon>
        <taxon>asterids</taxon>
        <taxon>lamiids</taxon>
        <taxon>Lamiales</taxon>
        <taxon>Oleaceae</taxon>
        <taxon>Forsythieae</taxon>
        <taxon>Abeliophyllum</taxon>
    </lineage>
</organism>
<dbReference type="EMBL" id="JBFOLK010000011">
    <property type="protein sequence ID" value="KAL2476092.1"/>
    <property type="molecule type" value="Genomic_DNA"/>
</dbReference>
<evidence type="ECO:0000313" key="3">
    <source>
        <dbReference type="EMBL" id="KAL2476092.1"/>
    </source>
</evidence>
<proteinExistence type="predicted"/>
<accession>A0ABD1QJY4</accession>
<protein>
    <submittedName>
        <fullName evidence="3">Uncharacterized protein</fullName>
    </submittedName>
</protein>
<keyword evidence="2" id="KW-0732">Signal</keyword>
<feature type="region of interest" description="Disordered" evidence="1">
    <location>
        <begin position="162"/>
        <end position="193"/>
    </location>
</feature>
<keyword evidence="4" id="KW-1185">Reference proteome</keyword>
<reference evidence="4" key="1">
    <citation type="submission" date="2024-07" db="EMBL/GenBank/DDBJ databases">
        <title>Two chromosome-level genome assemblies of Korean endemic species Abeliophyllum distichum and Forsythia ovata (Oleaceae).</title>
        <authorList>
            <person name="Jang H."/>
        </authorList>
    </citation>
    <scope>NUCLEOTIDE SEQUENCE [LARGE SCALE GENOMIC DNA]</scope>
</reference>
<name>A0ABD1QJY4_9LAMI</name>
<dbReference type="Proteomes" id="UP001604336">
    <property type="component" value="Unassembled WGS sequence"/>
</dbReference>
<dbReference type="AlphaFoldDB" id="A0ABD1QJY4"/>
<comment type="caution">
    <text evidence="3">The sequence shown here is derived from an EMBL/GenBank/DDBJ whole genome shotgun (WGS) entry which is preliminary data.</text>
</comment>
<evidence type="ECO:0000256" key="1">
    <source>
        <dbReference type="SAM" id="MobiDB-lite"/>
    </source>
</evidence>